<sequence length="305" mass="32421">MTLLDVGTALDSAPVREDTSDTPVRARSRAQRWIRPVLALVRRPGLLLSVLFLVLVFGWAFFPGLFTDRDPLTGVPRDKLKPPGAEYLFGTDHLGRDVFSRVVYGTGLSLQATAIAVAVGLVVGSTIGVLSGFIGGRVDDVIMRFVDVLLSIPGLLLSLAVVTVLGFGTVNVAIAVGVASVASFARLMRSDVLRTRTQTFIEAAAVCGVRRPTILWRHVLPHSVGSVLVLAALEFGAAILAVSSLSFLGFGAPPPTPEWGSLVAEGRNYMVTAWWLTALPGLVIALAVLSANRISRALDGEGRTW</sequence>
<feature type="transmembrane region" description="Helical" evidence="7">
    <location>
        <begin position="108"/>
        <end position="133"/>
    </location>
</feature>
<evidence type="ECO:0000256" key="6">
    <source>
        <dbReference type="ARBA" id="ARBA00023136"/>
    </source>
</evidence>
<keyword evidence="5 7" id="KW-1133">Transmembrane helix</keyword>
<feature type="transmembrane region" description="Helical" evidence="7">
    <location>
        <begin position="272"/>
        <end position="291"/>
    </location>
</feature>
<dbReference type="EMBL" id="ANBP01000034">
    <property type="protein sequence ID" value="KAB7753560.1"/>
    <property type="molecule type" value="Genomic_DNA"/>
</dbReference>
<dbReference type="Gene3D" id="1.10.3720.10">
    <property type="entry name" value="MetI-like"/>
    <property type="match status" value="1"/>
</dbReference>
<dbReference type="SUPFAM" id="SSF161098">
    <property type="entry name" value="MetI-like"/>
    <property type="match status" value="1"/>
</dbReference>
<dbReference type="CDD" id="cd06261">
    <property type="entry name" value="TM_PBP2"/>
    <property type="match status" value="1"/>
</dbReference>
<evidence type="ECO:0000256" key="3">
    <source>
        <dbReference type="ARBA" id="ARBA00022475"/>
    </source>
</evidence>
<dbReference type="PANTHER" id="PTHR43386:SF25">
    <property type="entry name" value="PEPTIDE ABC TRANSPORTER PERMEASE PROTEIN"/>
    <property type="match status" value="1"/>
</dbReference>
<dbReference type="GeneID" id="74301306"/>
<evidence type="ECO:0000256" key="7">
    <source>
        <dbReference type="RuleBase" id="RU363032"/>
    </source>
</evidence>
<keyword evidence="6 7" id="KW-0472">Membrane</keyword>
<keyword evidence="4 7" id="KW-0812">Transmembrane</keyword>
<dbReference type="InterPro" id="IPR000515">
    <property type="entry name" value="MetI-like"/>
</dbReference>
<evidence type="ECO:0000256" key="5">
    <source>
        <dbReference type="ARBA" id="ARBA00022989"/>
    </source>
</evidence>
<comment type="subcellular location">
    <subcellularLocation>
        <location evidence="1 7">Cell membrane</location>
        <topology evidence="1 7">Multi-pass membrane protein</topology>
    </subcellularLocation>
</comment>
<feature type="transmembrane region" description="Helical" evidence="7">
    <location>
        <begin position="227"/>
        <end position="252"/>
    </location>
</feature>
<dbReference type="RefSeq" id="WP_003890053.1">
    <property type="nucleotide sequence ID" value="NZ_ANBO01000034.1"/>
</dbReference>
<dbReference type="PROSITE" id="PS50928">
    <property type="entry name" value="ABC_TM1"/>
    <property type="match status" value="1"/>
</dbReference>
<dbReference type="Proteomes" id="UP000325690">
    <property type="component" value="Unassembled WGS sequence"/>
</dbReference>
<dbReference type="Pfam" id="PF00528">
    <property type="entry name" value="BPD_transp_1"/>
    <property type="match status" value="1"/>
</dbReference>
<evidence type="ECO:0000256" key="1">
    <source>
        <dbReference type="ARBA" id="ARBA00004651"/>
    </source>
</evidence>
<evidence type="ECO:0000256" key="4">
    <source>
        <dbReference type="ARBA" id="ARBA00022692"/>
    </source>
</evidence>
<name>A0A5N5UZB1_MYCPH</name>
<dbReference type="InterPro" id="IPR050366">
    <property type="entry name" value="BP-dependent_transpt_permease"/>
</dbReference>
<protein>
    <submittedName>
        <fullName evidence="9">Peptide ABC transporter permease</fullName>
    </submittedName>
</protein>
<reference evidence="9 10" key="1">
    <citation type="submission" date="2012-10" db="EMBL/GenBank/DDBJ databases">
        <title>The draft sequence of the Mycobacterium pheli genome.</title>
        <authorList>
            <person name="Pettersson B.M.F."/>
            <person name="Das S."/>
            <person name="Dasgupta S."/>
            <person name="Bhattacharya A."/>
            <person name="Kirsebom L.A."/>
        </authorList>
    </citation>
    <scope>NUCLEOTIDE SEQUENCE [LARGE SCALE GENOMIC DNA]</scope>
    <source>
        <strain evidence="9 10">CCUG 21000</strain>
    </source>
</reference>
<evidence type="ECO:0000313" key="9">
    <source>
        <dbReference type="EMBL" id="KAB7753560.1"/>
    </source>
</evidence>
<feature type="transmembrane region" description="Helical" evidence="7">
    <location>
        <begin position="45"/>
        <end position="66"/>
    </location>
</feature>
<proteinExistence type="inferred from homology"/>
<keyword evidence="2 7" id="KW-0813">Transport</keyword>
<feature type="domain" description="ABC transmembrane type-1" evidence="8">
    <location>
        <begin position="106"/>
        <end position="295"/>
    </location>
</feature>
<dbReference type="PANTHER" id="PTHR43386">
    <property type="entry name" value="OLIGOPEPTIDE TRANSPORT SYSTEM PERMEASE PROTEIN APPC"/>
    <property type="match status" value="1"/>
</dbReference>
<feature type="transmembrane region" description="Helical" evidence="7">
    <location>
        <begin position="170"/>
        <end position="188"/>
    </location>
</feature>
<keyword evidence="10" id="KW-1185">Reference proteome</keyword>
<comment type="caution">
    <text evidence="9">The sequence shown here is derived from an EMBL/GenBank/DDBJ whole genome shotgun (WGS) entry which is preliminary data.</text>
</comment>
<dbReference type="GO" id="GO:0005886">
    <property type="term" value="C:plasma membrane"/>
    <property type="evidence" value="ECO:0007669"/>
    <property type="project" value="UniProtKB-SubCell"/>
</dbReference>
<dbReference type="AlphaFoldDB" id="A0A5N5UZB1"/>
<dbReference type="GO" id="GO:0055085">
    <property type="term" value="P:transmembrane transport"/>
    <property type="evidence" value="ECO:0007669"/>
    <property type="project" value="InterPro"/>
</dbReference>
<evidence type="ECO:0000259" key="8">
    <source>
        <dbReference type="PROSITE" id="PS50928"/>
    </source>
</evidence>
<keyword evidence="3" id="KW-1003">Cell membrane</keyword>
<dbReference type="InterPro" id="IPR035906">
    <property type="entry name" value="MetI-like_sf"/>
</dbReference>
<organism evidence="9 10">
    <name type="scientific">Mycolicibacterium phlei DSM 43239 = CCUG 21000</name>
    <dbReference type="NCBI Taxonomy" id="1226750"/>
    <lineage>
        <taxon>Bacteria</taxon>
        <taxon>Bacillati</taxon>
        <taxon>Actinomycetota</taxon>
        <taxon>Actinomycetes</taxon>
        <taxon>Mycobacteriales</taxon>
        <taxon>Mycobacteriaceae</taxon>
        <taxon>Mycolicibacterium</taxon>
    </lineage>
</organism>
<feature type="transmembrane region" description="Helical" evidence="7">
    <location>
        <begin position="145"/>
        <end position="164"/>
    </location>
</feature>
<accession>A0A5N5UZB1</accession>
<evidence type="ECO:0000256" key="2">
    <source>
        <dbReference type="ARBA" id="ARBA00022448"/>
    </source>
</evidence>
<gene>
    <name evidence="9" type="ORF">MPHL21000_20250</name>
</gene>
<comment type="similarity">
    <text evidence="7">Belongs to the binding-protein-dependent transport system permease family.</text>
</comment>
<evidence type="ECO:0000313" key="10">
    <source>
        <dbReference type="Proteomes" id="UP000325690"/>
    </source>
</evidence>